<dbReference type="RefSeq" id="WP_165098516.1">
    <property type="nucleotide sequence ID" value="NZ_JAAKGU010000005.1"/>
</dbReference>
<evidence type="ECO:0000256" key="1">
    <source>
        <dbReference type="SAM" id="Coils"/>
    </source>
</evidence>
<reference evidence="2 3" key="1">
    <citation type="submission" date="2020-02" db="EMBL/GenBank/DDBJ databases">
        <authorList>
            <person name="Gao J."/>
            <person name="Sun J."/>
        </authorList>
    </citation>
    <scope>NUCLEOTIDE SEQUENCE [LARGE SCALE GENOMIC DNA]</scope>
    <source>
        <strain evidence="2 3">7124</strain>
    </source>
</reference>
<organism evidence="2 3">
    <name type="scientific">Paenibacillus apii</name>
    <dbReference type="NCBI Taxonomy" id="1850370"/>
    <lineage>
        <taxon>Bacteria</taxon>
        <taxon>Bacillati</taxon>
        <taxon>Bacillota</taxon>
        <taxon>Bacilli</taxon>
        <taxon>Bacillales</taxon>
        <taxon>Paenibacillaceae</taxon>
        <taxon>Paenibacillus</taxon>
    </lineage>
</organism>
<keyword evidence="3" id="KW-1185">Reference proteome</keyword>
<dbReference type="EMBL" id="JAAKGU010000005">
    <property type="protein sequence ID" value="NGM83257.1"/>
    <property type="molecule type" value="Genomic_DNA"/>
</dbReference>
<evidence type="ECO:0000313" key="3">
    <source>
        <dbReference type="Proteomes" id="UP000480151"/>
    </source>
</evidence>
<proteinExistence type="predicted"/>
<accession>A0A6M1PI73</accession>
<comment type="caution">
    <text evidence="2">The sequence shown here is derived from an EMBL/GenBank/DDBJ whole genome shotgun (WGS) entry which is preliminary data.</text>
</comment>
<dbReference type="Proteomes" id="UP000480151">
    <property type="component" value="Unassembled WGS sequence"/>
</dbReference>
<feature type="coiled-coil region" evidence="1">
    <location>
        <begin position="20"/>
        <end position="47"/>
    </location>
</feature>
<dbReference type="AlphaFoldDB" id="A0A6M1PI73"/>
<sequence>MDFDQVKFLTEFKNRLNEDLKTLSTSESEHETRIQSLQNQLQNAIESGTNATVGTLPVTVFLEQQIKIAKSNLTAFQNTRRERELEIQEQIKMVDESLEILLR</sequence>
<gene>
    <name evidence="2" type="ORF">G5B47_12610</name>
</gene>
<evidence type="ECO:0000313" key="2">
    <source>
        <dbReference type="EMBL" id="NGM83257.1"/>
    </source>
</evidence>
<name>A0A6M1PI73_9BACL</name>
<protein>
    <submittedName>
        <fullName evidence="2">Uncharacterized protein</fullName>
    </submittedName>
</protein>
<keyword evidence="1" id="KW-0175">Coiled coil</keyword>